<dbReference type="Proteomes" id="UP000095286">
    <property type="component" value="Unplaced"/>
</dbReference>
<organism evidence="1 2">
    <name type="scientific">Rhabditophanes sp. KR3021</name>
    <dbReference type="NCBI Taxonomy" id="114890"/>
    <lineage>
        <taxon>Eukaryota</taxon>
        <taxon>Metazoa</taxon>
        <taxon>Ecdysozoa</taxon>
        <taxon>Nematoda</taxon>
        <taxon>Chromadorea</taxon>
        <taxon>Rhabditida</taxon>
        <taxon>Tylenchina</taxon>
        <taxon>Panagrolaimomorpha</taxon>
        <taxon>Strongyloidoidea</taxon>
        <taxon>Alloionematidae</taxon>
        <taxon>Rhabditophanes</taxon>
    </lineage>
</organism>
<sequence length="585" mass="66479">MDMDANVSDIVAYPPTTLDYIQIGYQVPLVLINISFCIWMCTNLIRKLKDFDNALFLLMLFNSFIGLVVFFESMWAVRLPKWGFQPQWYLAMTLAPTLDIFYYSVELNLLCFGFTAVVFNRYSALNFPLFYAKIWKFKNVAIFLVCEVVFAHIFQIQNLFIGSQFMVSPLDGSLYSDYKSFDSQTFLISKEIATYTTLTVLNIVMTVSNIIKIKKLTAWSTSQKGRMERTLVIFSFISFVSLVVLEIYFVIRFVAAINSNESLISVSINYYVWVIDFVTFIDVPAFLALNSSMRNSYLVFYKLKSQNCIDVGNTNADSRTINSNESLISVSINYYVWVIDFVTFIDVPAFLALNSSMRNSYLVFYKLKSQSCIDVGNTNADSRSKAETNSRIKIMCKYTRLGYMKDLPDGKSSCKTCFASFAGTTGNTTLLGHLKTHGSLKQKLIKDGLLDVEVEVIDEVNNISLASQPLQKNMISISKEIIMRRYTRLGYMKDLPDGKSSCKTCFASFAGTTGNTTLLGHLKTHDSLKQKLIKDGLLDVEEEVEVIDEVNNISLASQPLQNNMLAISKEIVKRFLIFEKCRKDT</sequence>
<dbReference type="WBParaSite" id="RSKR_0001057168.1">
    <property type="protein sequence ID" value="RSKR_0001057168.1"/>
    <property type="gene ID" value="RSKR_0001057168"/>
</dbReference>
<name>A0AC35UDC0_9BILA</name>
<accession>A0AC35UDC0</accession>
<evidence type="ECO:0000313" key="2">
    <source>
        <dbReference type="WBParaSite" id="RSKR_0001057168.1"/>
    </source>
</evidence>
<reference evidence="2" key="1">
    <citation type="submission" date="2016-11" db="UniProtKB">
        <authorList>
            <consortium name="WormBaseParasite"/>
        </authorList>
    </citation>
    <scope>IDENTIFICATION</scope>
    <source>
        <strain evidence="2">KR3021</strain>
    </source>
</reference>
<proteinExistence type="predicted"/>
<evidence type="ECO:0000313" key="1">
    <source>
        <dbReference type="Proteomes" id="UP000095286"/>
    </source>
</evidence>
<protein>
    <submittedName>
        <fullName evidence="2">Serpentine receptor class gamma</fullName>
    </submittedName>
</protein>